<evidence type="ECO:0000256" key="6">
    <source>
        <dbReference type="SAM" id="MobiDB-lite"/>
    </source>
</evidence>
<sequence>MDAKDILRLPKTPFSANSEKKPRPQKDSQRKPDGISREVYALTGGLAPLMPTIDPAHLKRKSQIDKEKVTWQWLSFTSSARKDDLKLYHWVRVVNGVPPTGDYSFAKYNKSVEVVKYTDEEYEKHLTDPVVTTQSRCLASSKYKSDWKFYKFPCFNVVNPFVNIMWTKEETDHLFELCEQFDLRFIIIADRFPSSRSVEDLKNRYYSVSRAIVIARAPSPADVSENPLVKEPYNARRETERKRALSMILSQTKQQERKDAEVLAEAKRITESRMIQKTAEEPEMPMTSTANPEFSEKTPVELSLPSNPALQTAAVPPNSTEDVTSTPSSLRMLRVFLRTHALDKMVQAASSSAGLRTVKRIEEILENVQVNVKPKVPTKNVCAEHLELRREILTLLNLRKQLQNKEPDATSHYDNSYTETPSTPKPTPRAGDQDRLFVPDSTSFGGERVGKRDKRKAPGRFSDAPSSPPQTKRARK</sequence>
<feature type="region of interest" description="Disordered" evidence="6">
    <location>
        <begin position="404"/>
        <end position="476"/>
    </location>
</feature>
<evidence type="ECO:0000259" key="7">
    <source>
        <dbReference type="SMART" id="SM00717"/>
    </source>
</evidence>
<keyword evidence="5" id="KW-0539">Nucleus</keyword>
<dbReference type="Pfam" id="PF16282">
    <property type="entry name" value="SANT_DAMP1_like"/>
    <property type="match status" value="1"/>
</dbReference>
<reference evidence="8 9" key="1">
    <citation type="submission" date="2024-01" db="EMBL/GenBank/DDBJ databases">
        <title>Genome assemblies of Stephania.</title>
        <authorList>
            <person name="Yang L."/>
        </authorList>
    </citation>
    <scope>NUCLEOTIDE SEQUENCE [LARGE SCALE GENOMIC DNA]</scope>
    <source>
        <strain evidence="8">JXDWG</strain>
        <tissue evidence="8">Leaf</tissue>
    </source>
</reference>
<dbReference type="EMBL" id="JBBNAG010000004">
    <property type="protein sequence ID" value="KAK9139140.1"/>
    <property type="molecule type" value="Genomic_DNA"/>
</dbReference>
<keyword evidence="3" id="KW-0805">Transcription regulation</keyword>
<dbReference type="SUPFAM" id="SSF46689">
    <property type="entry name" value="Homeodomain-like"/>
    <property type="match status" value="1"/>
</dbReference>
<dbReference type="Pfam" id="PF05499">
    <property type="entry name" value="DMAP1"/>
    <property type="match status" value="1"/>
</dbReference>
<feature type="compositionally biased region" description="Basic and acidic residues" evidence="6">
    <location>
        <begin position="18"/>
        <end position="35"/>
    </location>
</feature>
<evidence type="ECO:0000256" key="4">
    <source>
        <dbReference type="ARBA" id="ARBA00023163"/>
    </source>
</evidence>
<dbReference type="CDD" id="cd11658">
    <property type="entry name" value="SANT_DMAP1_like"/>
    <property type="match status" value="1"/>
</dbReference>
<keyword evidence="9" id="KW-1185">Reference proteome</keyword>
<dbReference type="Proteomes" id="UP001419268">
    <property type="component" value="Unassembled WGS sequence"/>
</dbReference>
<evidence type="ECO:0000313" key="8">
    <source>
        <dbReference type="EMBL" id="KAK9139140.1"/>
    </source>
</evidence>
<dbReference type="GO" id="GO:0000812">
    <property type="term" value="C:Swr1 complex"/>
    <property type="evidence" value="ECO:0007669"/>
    <property type="project" value="TreeGrafter"/>
</dbReference>
<dbReference type="InterPro" id="IPR032563">
    <property type="entry name" value="DAMP1_SANT-like"/>
</dbReference>
<name>A0AAP0JUA2_9MAGN</name>
<evidence type="ECO:0000256" key="2">
    <source>
        <dbReference type="ARBA" id="ARBA00022853"/>
    </source>
</evidence>
<dbReference type="Gene3D" id="1.10.10.60">
    <property type="entry name" value="Homeodomain-like"/>
    <property type="match status" value="1"/>
</dbReference>
<dbReference type="GO" id="GO:0000122">
    <property type="term" value="P:negative regulation of transcription by RNA polymerase II"/>
    <property type="evidence" value="ECO:0007669"/>
    <property type="project" value="TreeGrafter"/>
</dbReference>
<keyword evidence="4" id="KW-0804">Transcription</keyword>
<evidence type="ECO:0000313" key="9">
    <source>
        <dbReference type="Proteomes" id="UP001419268"/>
    </source>
</evidence>
<comment type="subcellular location">
    <subcellularLocation>
        <location evidence="1">Nucleus</location>
    </subcellularLocation>
</comment>
<feature type="compositionally biased region" description="Polar residues" evidence="6">
    <location>
        <begin position="412"/>
        <end position="422"/>
    </location>
</feature>
<gene>
    <name evidence="8" type="ORF">Scep_008821</name>
</gene>
<dbReference type="InterPro" id="IPR027109">
    <property type="entry name" value="Swc4/Dmap1"/>
</dbReference>
<dbReference type="GO" id="GO:0006281">
    <property type="term" value="P:DNA repair"/>
    <property type="evidence" value="ECO:0007669"/>
    <property type="project" value="InterPro"/>
</dbReference>
<feature type="region of interest" description="Disordered" evidence="6">
    <location>
        <begin position="1"/>
        <end position="35"/>
    </location>
</feature>
<dbReference type="InterPro" id="IPR008468">
    <property type="entry name" value="DMAP1"/>
</dbReference>
<proteinExistence type="predicted"/>
<accession>A0AAP0JUA2</accession>
<organism evidence="8 9">
    <name type="scientific">Stephania cephalantha</name>
    <dbReference type="NCBI Taxonomy" id="152367"/>
    <lineage>
        <taxon>Eukaryota</taxon>
        <taxon>Viridiplantae</taxon>
        <taxon>Streptophyta</taxon>
        <taxon>Embryophyta</taxon>
        <taxon>Tracheophyta</taxon>
        <taxon>Spermatophyta</taxon>
        <taxon>Magnoliopsida</taxon>
        <taxon>Ranunculales</taxon>
        <taxon>Menispermaceae</taxon>
        <taxon>Menispermoideae</taxon>
        <taxon>Cissampelideae</taxon>
        <taxon>Stephania</taxon>
    </lineage>
</organism>
<dbReference type="PANTHER" id="PTHR12855">
    <property type="entry name" value="DNA METHYLTRANSFERASE 1-ASSOCIATED PROTEIN 1 FAMILY MEMBER"/>
    <property type="match status" value="1"/>
</dbReference>
<dbReference type="PANTHER" id="PTHR12855:SF10">
    <property type="entry name" value="DNA METHYLTRANSFERASE 1-ASSOCIATED PROTEIN 1"/>
    <property type="match status" value="1"/>
</dbReference>
<protein>
    <recommendedName>
        <fullName evidence="7">Myb-like domain-containing protein</fullName>
    </recommendedName>
</protein>
<evidence type="ECO:0000256" key="1">
    <source>
        <dbReference type="ARBA" id="ARBA00004123"/>
    </source>
</evidence>
<dbReference type="GO" id="GO:0003714">
    <property type="term" value="F:transcription corepressor activity"/>
    <property type="evidence" value="ECO:0007669"/>
    <property type="project" value="TreeGrafter"/>
</dbReference>
<comment type="caution">
    <text evidence="8">The sequence shown here is derived from an EMBL/GenBank/DDBJ whole genome shotgun (WGS) entry which is preliminary data.</text>
</comment>
<dbReference type="InterPro" id="IPR009057">
    <property type="entry name" value="Homeodomain-like_sf"/>
</dbReference>
<feature type="domain" description="Myb-like" evidence="7">
    <location>
        <begin position="162"/>
        <end position="211"/>
    </location>
</feature>
<dbReference type="InterPro" id="IPR001005">
    <property type="entry name" value="SANT/Myb"/>
</dbReference>
<dbReference type="GO" id="GO:0035267">
    <property type="term" value="C:NuA4 histone acetyltransferase complex"/>
    <property type="evidence" value="ECO:0007669"/>
    <property type="project" value="InterPro"/>
</dbReference>
<evidence type="ECO:0000256" key="3">
    <source>
        <dbReference type="ARBA" id="ARBA00023015"/>
    </source>
</evidence>
<dbReference type="AlphaFoldDB" id="A0AAP0JUA2"/>
<dbReference type="SMART" id="SM00717">
    <property type="entry name" value="SANT"/>
    <property type="match status" value="1"/>
</dbReference>
<keyword evidence="2" id="KW-0156">Chromatin regulator</keyword>
<dbReference type="GO" id="GO:0006338">
    <property type="term" value="P:chromatin remodeling"/>
    <property type="evidence" value="ECO:0007669"/>
    <property type="project" value="InterPro"/>
</dbReference>
<evidence type="ECO:0000256" key="5">
    <source>
        <dbReference type="ARBA" id="ARBA00023242"/>
    </source>
</evidence>